<name>A0ABV8IK67_9ACTN</name>
<dbReference type="InterPro" id="IPR003018">
    <property type="entry name" value="GAF"/>
</dbReference>
<dbReference type="Pfam" id="PF13185">
    <property type="entry name" value="GAF_2"/>
    <property type="match status" value="1"/>
</dbReference>
<proteinExistence type="predicted"/>
<comment type="caution">
    <text evidence="2">The sequence shown here is derived from an EMBL/GenBank/DDBJ whole genome shotgun (WGS) entry which is preliminary data.</text>
</comment>
<dbReference type="RefSeq" id="WP_378064371.1">
    <property type="nucleotide sequence ID" value="NZ_JBHSBL010000001.1"/>
</dbReference>
<accession>A0ABV8IK67</accession>
<dbReference type="Proteomes" id="UP001595867">
    <property type="component" value="Unassembled WGS sequence"/>
</dbReference>
<sequence>MHSTDDMLREVIAALDQARTLTTVQRLVRGNARALVDAHGATIVLREGDKCFYADEDAISPLWKGQRFPITECISGWAMLNRVPAIIPDIRVDERIPQEAYRPTFVRSLAMIPVRAADPLGAVGVYWSTTRRATSEQIALLSALADATGAALERILPEPPQ</sequence>
<dbReference type="SUPFAM" id="SSF55781">
    <property type="entry name" value="GAF domain-like"/>
    <property type="match status" value="1"/>
</dbReference>
<protein>
    <submittedName>
        <fullName evidence="2">GAF domain-containing protein</fullName>
    </submittedName>
</protein>
<organism evidence="2 3">
    <name type="scientific">Actinoplanes subglobosus</name>
    <dbReference type="NCBI Taxonomy" id="1547892"/>
    <lineage>
        <taxon>Bacteria</taxon>
        <taxon>Bacillati</taxon>
        <taxon>Actinomycetota</taxon>
        <taxon>Actinomycetes</taxon>
        <taxon>Micromonosporales</taxon>
        <taxon>Micromonosporaceae</taxon>
        <taxon>Actinoplanes</taxon>
    </lineage>
</organism>
<dbReference type="InterPro" id="IPR029016">
    <property type="entry name" value="GAF-like_dom_sf"/>
</dbReference>
<keyword evidence="3" id="KW-1185">Reference proteome</keyword>
<reference evidence="3" key="1">
    <citation type="journal article" date="2019" name="Int. J. Syst. Evol. Microbiol.">
        <title>The Global Catalogue of Microorganisms (GCM) 10K type strain sequencing project: providing services to taxonomists for standard genome sequencing and annotation.</title>
        <authorList>
            <consortium name="The Broad Institute Genomics Platform"/>
            <consortium name="The Broad Institute Genome Sequencing Center for Infectious Disease"/>
            <person name="Wu L."/>
            <person name="Ma J."/>
        </authorList>
    </citation>
    <scope>NUCLEOTIDE SEQUENCE [LARGE SCALE GENOMIC DNA]</scope>
    <source>
        <strain evidence="3">TBRC 5832</strain>
    </source>
</reference>
<gene>
    <name evidence="2" type="ORF">ACFO0C_00390</name>
</gene>
<dbReference type="EMBL" id="JBHSBL010000001">
    <property type="protein sequence ID" value="MFC4063372.1"/>
    <property type="molecule type" value="Genomic_DNA"/>
</dbReference>
<evidence type="ECO:0000313" key="3">
    <source>
        <dbReference type="Proteomes" id="UP001595867"/>
    </source>
</evidence>
<dbReference type="Gene3D" id="3.30.450.40">
    <property type="match status" value="1"/>
</dbReference>
<evidence type="ECO:0000259" key="1">
    <source>
        <dbReference type="Pfam" id="PF13185"/>
    </source>
</evidence>
<feature type="domain" description="GAF" evidence="1">
    <location>
        <begin position="19"/>
        <end position="153"/>
    </location>
</feature>
<evidence type="ECO:0000313" key="2">
    <source>
        <dbReference type="EMBL" id="MFC4063372.1"/>
    </source>
</evidence>